<evidence type="ECO:0000256" key="5">
    <source>
        <dbReference type="SAM" id="MobiDB-lite"/>
    </source>
</evidence>
<dbReference type="Proteomes" id="UP000011626">
    <property type="component" value="Unassembled WGS sequence"/>
</dbReference>
<protein>
    <submittedName>
        <fullName evidence="8">TM2 domain-containing protein</fullName>
    </submittedName>
</protein>
<keyword evidence="9" id="KW-1185">Reference proteome</keyword>
<dbReference type="InterPro" id="IPR007829">
    <property type="entry name" value="TM2"/>
</dbReference>
<evidence type="ECO:0000256" key="4">
    <source>
        <dbReference type="ARBA" id="ARBA00023136"/>
    </source>
</evidence>
<evidence type="ECO:0000256" key="3">
    <source>
        <dbReference type="ARBA" id="ARBA00022989"/>
    </source>
</evidence>
<evidence type="ECO:0000256" key="6">
    <source>
        <dbReference type="SAM" id="Phobius"/>
    </source>
</evidence>
<dbReference type="RefSeq" id="WP_006882766.1">
    <property type="nucleotide sequence ID" value="NZ_AOIU01000011.1"/>
</dbReference>
<evidence type="ECO:0000313" key="8">
    <source>
        <dbReference type="EMBL" id="ELZ28229.1"/>
    </source>
</evidence>
<evidence type="ECO:0000259" key="7">
    <source>
        <dbReference type="Pfam" id="PF05154"/>
    </source>
</evidence>
<feature type="region of interest" description="Disordered" evidence="5">
    <location>
        <begin position="1"/>
        <end position="82"/>
    </location>
</feature>
<dbReference type="Pfam" id="PF05154">
    <property type="entry name" value="TM2"/>
    <property type="match status" value="1"/>
</dbReference>
<dbReference type="AlphaFoldDB" id="M0D236"/>
<keyword evidence="3 6" id="KW-1133">Transmembrane helix</keyword>
<feature type="compositionally biased region" description="Low complexity" evidence="5">
    <location>
        <begin position="24"/>
        <end position="40"/>
    </location>
</feature>
<name>M0D236_9EURY</name>
<evidence type="ECO:0000256" key="2">
    <source>
        <dbReference type="ARBA" id="ARBA00022692"/>
    </source>
</evidence>
<comment type="subcellular location">
    <subcellularLocation>
        <location evidence="1">Membrane</location>
        <topology evidence="1">Multi-pass membrane protein</topology>
    </subcellularLocation>
</comment>
<feature type="compositionally biased region" description="Basic and acidic residues" evidence="5">
    <location>
        <begin position="1"/>
        <end position="12"/>
    </location>
</feature>
<feature type="compositionally biased region" description="Acidic residues" evidence="5">
    <location>
        <begin position="41"/>
        <end position="55"/>
    </location>
</feature>
<keyword evidence="2 6" id="KW-0812">Transmembrane</keyword>
<feature type="transmembrane region" description="Helical" evidence="6">
    <location>
        <begin position="119"/>
        <end position="138"/>
    </location>
</feature>
<evidence type="ECO:0000313" key="9">
    <source>
        <dbReference type="Proteomes" id="UP000011626"/>
    </source>
</evidence>
<feature type="transmembrane region" description="Helical" evidence="6">
    <location>
        <begin position="144"/>
        <end position="168"/>
    </location>
</feature>
<feature type="domain" description="TM2" evidence="7">
    <location>
        <begin position="117"/>
        <end position="164"/>
    </location>
</feature>
<dbReference type="GO" id="GO:0016020">
    <property type="term" value="C:membrane"/>
    <property type="evidence" value="ECO:0007669"/>
    <property type="project" value="UniProtKB-SubCell"/>
</dbReference>
<accession>M0D236</accession>
<dbReference type="EMBL" id="AOIU01000011">
    <property type="protein sequence ID" value="ELZ28229.1"/>
    <property type="molecule type" value="Genomic_DNA"/>
</dbReference>
<dbReference type="PATRIC" id="fig|797114.5.peg.1114"/>
<keyword evidence="4 6" id="KW-0472">Membrane</keyword>
<sequence length="182" mass="19330">MSNDEHDDRDDPGSGDADPGEPGEGQPPDDGGSDDSWVSDSVDEDGESTDEDAGPGDDTGGADPHDHDRGSTGTNGGRQKGPGEKYCAECGAVINEKAEICPECGVRQPGMDSGNDERIVAALLAILLGSFGAHKFYLGNNKLGIIYLCFFWTGIPGIIGIIEGVIYLTKDDDEFRRQYMDE</sequence>
<organism evidence="8 9">
    <name type="scientific">Halosimplex carlsbadense 2-9-1</name>
    <dbReference type="NCBI Taxonomy" id="797114"/>
    <lineage>
        <taxon>Archaea</taxon>
        <taxon>Methanobacteriati</taxon>
        <taxon>Methanobacteriota</taxon>
        <taxon>Stenosarchaea group</taxon>
        <taxon>Halobacteria</taxon>
        <taxon>Halobacteriales</taxon>
        <taxon>Haloarculaceae</taxon>
        <taxon>Halosimplex</taxon>
    </lineage>
</organism>
<comment type="caution">
    <text evidence="8">The sequence shown here is derived from an EMBL/GenBank/DDBJ whole genome shotgun (WGS) entry which is preliminary data.</text>
</comment>
<reference evidence="8 9" key="1">
    <citation type="journal article" date="2014" name="PLoS Genet.">
        <title>Phylogenetically driven sequencing of extremely halophilic archaea reveals strategies for static and dynamic osmo-response.</title>
        <authorList>
            <person name="Becker E.A."/>
            <person name="Seitzer P.M."/>
            <person name="Tritt A."/>
            <person name="Larsen D."/>
            <person name="Krusor M."/>
            <person name="Yao A.I."/>
            <person name="Wu D."/>
            <person name="Madern D."/>
            <person name="Eisen J.A."/>
            <person name="Darling A.E."/>
            <person name="Facciotti M.T."/>
        </authorList>
    </citation>
    <scope>NUCLEOTIDE SEQUENCE [LARGE SCALE GENOMIC DNA]</scope>
    <source>
        <strain evidence="8 9">2-9-1</strain>
    </source>
</reference>
<dbReference type="eggNOG" id="arCOG03293">
    <property type="taxonomic scope" value="Archaea"/>
</dbReference>
<gene>
    <name evidence="8" type="ORF">C475_05470</name>
</gene>
<proteinExistence type="predicted"/>
<dbReference type="OrthoDB" id="64860at2157"/>
<evidence type="ECO:0000256" key="1">
    <source>
        <dbReference type="ARBA" id="ARBA00004141"/>
    </source>
</evidence>
<dbReference type="STRING" id="797114.C475_05470"/>